<dbReference type="InterPro" id="IPR002847">
    <property type="entry name" value="F420-0_gamma-glut_ligase-dom"/>
</dbReference>
<name>A0A5P9CI94_9VIBR</name>
<keyword evidence="10" id="KW-1185">Reference proteome</keyword>
<dbReference type="GO" id="GO:0046872">
    <property type="term" value="F:metal ion binding"/>
    <property type="evidence" value="ECO:0007669"/>
    <property type="project" value="UniProtKB-KW"/>
</dbReference>
<keyword evidence="6" id="KW-0342">GTP-binding</keyword>
<evidence type="ECO:0000256" key="4">
    <source>
        <dbReference type="ARBA" id="ARBA00022842"/>
    </source>
</evidence>
<organism evidence="9 10">
    <name type="scientific">Vibrio aquimaris</name>
    <dbReference type="NCBI Taxonomy" id="2587862"/>
    <lineage>
        <taxon>Bacteria</taxon>
        <taxon>Pseudomonadati</taxon>
        <taxon>Pseudomonadota</taxon>
        <taxon>Gammaproteobacteria</taxon>
        <taxon>Vibrionales</taxon>
        <taxon>Vibrionaceae</taxon>
        <taxon>Vibrio</taxon>
    </lineage>
</organism>
<dbReference type="EC" id="6.3.2.31" evidence="9"/>
<dbReference type="PANTHER" id="PTHR47917:SF1">
    <property type="entry name" value="COENZYME F420:L-GLUTAMATE LIGASE"/>
    <property type="match status" value="1"/>
</dbReference>
<dbReference type="Pfam" id="PF01996">
    <property type="entry name" value="F420_ligase"/>
    <property type="match status" value="1"/>
</dbReference>
<evidence type="ECO:0000259" key="8">
    <source>
        <dbReference type="Pfam" id="PF01996"/>
    </source>
</evidence>
<dbReference type="EMBL" id="CP045350">
    <property type="protein sequence ID" value="QFT25613.1"/>
    <property type="molecule type" value="Genomic_DNA"/>
</dbReference>
<protein>
    <submittedName>
        <fullName evidence="9">Coenzyme F420:L-glutamate ligase</fullName>
        <ecNumber evidence="9">6.3.2.31</ecNumber>
    </submittedName>
</protein>
<keyword evidence="4" id="KW-0460">Magnesium</keyword>
<dbReference type="Gene3D" id="3.30.1330.100">
    <property type="entry name" value="CofE-like"/>
    <property type="match status" value="1"/>
</dbReference>
<evidence type="ECO:0000256" key="2">
    <source>
        <dbReference type="ARBA" id="ARBA00022723"/>
    </source>
</evidence>
<evidence type="ECO:0000256" key="6">
    <source>
        <dbReference type="ARBA" id="ARBA00023134"/>
    </source>
</evidence>
<gene>
    <name evidence="9" type="primary">fbiB</name>
    <name evidence="9" type="ORF">FIV01_04155</name>
</gene>
<dbReference type="Gene3D" id="3.90.1660.10">
    <property type="entry name" value="CofE-like domain"/>
    <property type="match status" value="1"/>
</dbReference>
<dbReference type="PANTHER" id="PTHR47917">
    <property type="match status" value="1"/>
</dbReference>
<dbReference type="NCBIfam" id="TIGR01916">
    <property type="entry name" value="F420_cofE"/>
    <property type="match status" value="1"/>
</dbReference>
<dbReference type="KEGG" id="vaq:FIV01_04155"/>
<reference evidence="9 10" key="1">
    <citation type="submission" date="2019-10" db="EMBL/GenBank/DDBJ databases">
        <title>Complete genome sequence of Vibrio sp. strain THAF100, isolated from non-filtered water from the water column of tank 6 of a marine aquarium containing stony-coral fragments. Water maintained at 26 degree C.</title>
        <authorList>
            <person name="Ruckert C."/>
            <person name="Franco A."/>
            <person name="Kalinowski J."/>
            <person name="Glaeser S."/>
        </authorList>
    </citation>
    <scope>NUCLEOTIDE SEQUENCE [LARGE SCALE GENOMIC DNA]</scope>
    <source>
        <strain evidence="9 10">THAF100</strain>
    </source>
</reference>
<proteinExistence type="predicted"/>
<evidence type="ECO:0000313" key="9">
    <source>
        <dbReference type="EMBL" id="QFT25613.1"/>
    </source>
</evidence>
<keyword evidence="7" id="KW-0464">Manganese</keyword>
<dbReference type="OrthoDB" id="9788295at2"/>
<evidence type="ECO:0000256" key="7">
    <source>
        <dbReference type="ARBA" id="ARBA00023211"/>
    </source>
</evidence>
<evidence type="ECO:0000256" key="5">
    <source>
        <dbReference type="ARBA" id="ARBA00022958"/>
    </source>
</evidence>
<keyword evidence="2" id="KW-0479">Metal-binding</keyword>
<feature type="domain" description="Coenzyme F420:L-glutamate ligase-like" evidence="8">
    <location>
        <begin position="26"/>
        <end position="247"/>
    </location>
</feature>
<dbReference type="AlphaFoldDB" id="A0A5P9CI94"/>
<dbReference type="RefSeq" id="WP_152429863.1">
    <property type="nucleotide sequence ID" value="NZ_CBCSDK010000003.1"/>
</dbReference>
<dbReference type="SUPFAM" id="SSF144010">
    <property type="entry name" value="CofE-like"/>
    <property type="match status" value="1"/>
</dbReference>
<evidence type="ECO:0000256" key="1">
    <source>
        <dbReference type="ARBA" id="ARBA00022598"/>
    </source>
</evidence>
<dbReference type="GO" id="GO:0052618">
    <property type="term" value="F:coenzyme F420-0:L-glutamate ligase activity"/>
    <property type="evidence" value="ECO:0007669"/>
    <property type="project" value="UniProtKB-EC"/>
</dbReference>
<keyword evidence="1 9" id="KW-0436">Ligase</keyword>
<evidence type="ECO:0000313" key="10">
    <source>
        <dbReference type="Proteomes" id="UP000326936"/>
    </source>
</evidence>
<dbReference type="Proteomes" id="UP000326936">
    <property type="component" value="Chromosome"/>
</dbReference>
<dbReference type="InterPro" id="IPR008225">
    <property type="entry name" value="F420-0_g-glutamyl_ligase"/>
</dbReference>
<accession>A0A5P9CI94</accession>
<dbReference type="GO" id="GO:0005525">
    <property type="term" value="F:GTP binding"/>
    <property type="evidence" value="ECO:0007669"/>
    <property type="project" value="UniProtKB-KW"/>
</dbReference>
<keyword evidence="3" id="KW-0547">Nucleotide-binding</keyword>
<sequence length="270" mass="29612">MNNCAMTKPRVVPEVNSMQMFRVSGLPDFKPDMDLAQHVIRALTAEGQSLQHGDILVVAHKVVSKTEGAVVDIEKVSASTQAIELAQQVNKDPRKVQVILDQSTRIVRSIKRAEQNEGLLIAEHKLGFICANAAVDESNADFEGQLITLPENPDRSAMQLCERLEAHFDCQLGVVVSDTFGRPWRLGQTNVAIGLARVPAIQEMCGNEDAWGRELKVTAPAFADELAGASGLLMGKSDKCPVIIFRGLNWQACNSSAKQILRPIKEDLFR</sequence>
<keyword evidence="5" id="KW-0630">Potassium</keyword>
<evidence type="ECO:0000256" key="3">
    <source>
        <dbReference type="ARBA" id="ARBA00022741"/>
    </source>
</evidence>